<feature type="signal peptide" evidence="1">
    <location>
        <begin position="1"/>
        <end position="18"/>
    </location>
</feature>
<keyword evidence="1" id="KW-0732">Signal</keyword>
<evidence type="ECO:0000313" key="2">
    <source>
        <dbReference type="EMBL" id="NOV50849.1"/>
    </source>
</evidence>
<accession>A0A6M2DWV7</accession>
<dbReference type="AlphaFoldDB" id="A0A6M2DWV7"/>
<feature type="chain" id="PRO_5026737724" evidence="1">
    <location>
        <begin position="19"/>
        <end position="82"/>
    </location>
</feature>
<protein>
    <submittedName>
        <fullName evidence="2">Putative secreted protein</fullName>
    </submittedName>
</protein>
<dbReference type="EMBL" id="GIIL01007123">
    <property type="protein sequence ID" value="NOV50849.1"/>
    <property type="molecule type" value="Transcribed_RNA"/>
</dbReference>
<name>A0A6M2DWV7_XENCH</name>
<reference evidence="2" key="1">
    <citation type="submission" date="2020-03" db="EMBL/GenBank/DDBJ databases">
        <title>Transcriptomic Profiling of the Digestive Tract of the Rat Flea, Xenopsylla cheopis, Following Blood Feeding and Infection with Yersinia pestis.</title>
        <authorList>
            <person name="Bland D.M."/>
            <person name="Martens C.A."/>
            <person name="Virtaneva K."/>
            <person name="Kanakabandi K."/>
            <person name="Long D."/>
            <person name="Rosenke R."/>
            <person name="Saturday G.A."/>
            <person name="Hoyt F.H."/>
            <person name="Bruno D.P."/>
            <person name="Ribeiro J.M.C."/>
            <person name="Hinnebusch J."/>
        </authorList>
    </citation>
    <scope>NUCLEOTIDE SEQUENCE</scope>
</reference>
<evidence type="ECO:0000256" key="1">
    <source>
        <dbReference type="SAM" id="SignalP"/>
    </source>
</evidence>
<proteinExistence type="predicted"/>
<sequence length="82" mass="9519">MKCAYLLLEMIWSIGVSTNCIWSHAVSISTISARNTFMKKCARRRRVYDKERKKNLVMENVPNIKNGSGIYLKNRLLVSRRG</sequence>
<organism evidence="2">
    <name type="scientific">Xenopsylla cheopis</name>
    <name type="common">Oriental rat flea</name>
    <name type="synonym">Pulex cheopis</name>
    <dbReference type="NCBI Taxonomy" id="163159"/>
    <lineage>
        <taxon>Eukaryota</taxon>
        <taxon>Metazoa</taxon>
        <taxon>Ecdysozoa</taxon>
        <taxon>Arthropoda</taxon>
        <taxon>Hexapoda</taxon>
        <taxon>Insecta</taxon>
        <taxon>Pterygota</taxon>
        <taxon>Neoptera</taxon>
        <taxon>Endopterygota</taxon>
        <taxon>Siphonaptera</taxon>
        <taxon>Pulicidae</taxon>
        <taxon>Xenopsyllinae</taxon>
        <taxon>Xenopsylla</taxon>
    </lineage>
</organism>